<protein>
    <recommendedName>
        <fullName evidence="4">SGNH hydrolase-type esterase domain-containing protein</fullName>
    </recommendedName>
</protein>
<dbReference type="Gene3D" id="3.40.50.1110">
    <property type="entry name" value="SGNH hydrolase"/>
    <property type="match status" value="1"/>
</dbReference>
<dbReference type="SUPFAM" id="SSF52266">
    <property type="entry name" value="SGNH hydrolase"/>
    <property type="match status" value="1"/>
</dbReference>
<keyword evidence="1" id="KW-0732">Signal</keyword>
<dbReference type="InterPro" id="IPR036514">
    <property type="entry name" value="SGNH_hydro_sf"/>
</dbReference>
<dbReference type="Proteomes" id="UP000503462">
    <property type="component" value="Chromosome 3"/>
</dbReference>
<evidence type="ECO:0008006" key="4">
    <source>
        <dbReference type="Google" id="ProtNLM"/>
    </source>
</evidence>
<sequence>MKYSLIFSALACAASAANPLIAGVGSSYAAGPGVKKTIGVNLKAMLEAHFPGTTYDFDSLAVIGSHLVNVTKFQAPKLKGLSPDLIFFLSGGNDLNYVSCLQDATQSVCTQPEAQSTWQKDFEDALNAIFSNVANPTKVILYIATYPVALGPATNCGPNNPACRIATSEEVDNVEKLYNDQVDFTVAALNNWRSIASNSAFKTRLIAMRANSQGHEVGSQSPWVYGANASSAPWHPNDAGTASIAGYIYSNFTG</sequence>
<proteinExistence type="predicted"/>
<dbReference type="OrthoDB" id="21678at2759"/>
<keyword evidence="3" id="KW-1185">Reference proteome</keyword>
<feature type="chain" id="PRO_5026166019" description="SGNH hydrolase-type esterase domain-containing protein" evidence="1">
    <location>
        <begin position="17"/>
        <end position="254"/>
    </location>
</feature>
<reference evidence="2 3" key="1">
    <citation type="journal article" date="2016" name="Sci. Rep.">
        <title>Peltaster fructicola genome reveals evolution from an invasive phytopathogen to an ectophytic parasite.</title>
        <authorList>
            <person name="Xu C."/>
            <person name="Chen H."/>
            <person name="Gleason M.L."/>
            <person name="Xu J.R."/>
            <person name="Liu H."/>
            <person name="Zhang R."/>
            <person name="Sun G."/>
        </authorList>
    </citation>
    <scope>NUCLEOTIDE SEQUENCE [LARGE SCALE GENOMIC DNA]</scope>
    <source>
        <strain evidence="2 3">LNHT1506</strain>
    </source>
</reference>
<evidence type="ECO:0000313" key="3">
    <source>
        <dbReference type="Proteomes" id="UP000503462"/>
    </source>
</evidence>
<accession>A0A6H0XW51</accession>
<evidence type="ECO:0000256" key="1">
    <source>
        <dbReference type="SAM" id="SignalP"/>
    </source>
</evidence>
<dbReference type="AlphaFoldDB" id="A0A6H0XW51"/>
<gene>
    <name evidence="2" type="ORF">AMS68_004197</name>
</gene>
<dbReference type="EMBL" id="CP051141">
    <property type="protein sequence ID" value="QIW98679.1"/>
    <property type="molecule type" value="Genomic_DNA"/>
</dbReference>
<evidence type="ECO:0000313" key="2">
    <source>
        <dbReference type="EMBL" id="QIW98679.1"/>
    </source>
</evidence>
<feature type="signal peptide" evidence="1">
    <location>
        <begin position="1"/>
        <end position="16"/>
    </location>
</feature>
<organism evidence="2 3">
    <name type="scientific">Peltaster fructicola</name>
    <dbReference type="NCBI Taxonomy" id="286661"/>
    <lineage>
        <taxon>Eukaryota</taxon>
        <taxon>Fungi</taxon>
        <taxon>Dikarya</taxon>
        <taxon>Ascomycota</taxon>
        <taxon>Pezizomycotina</taxon>
        <taxon>Dothideomycetes</taxon>
        <taxon>Dothideomycetes incertae sedis</taxon>
        <taxon>Peltaster</taxon>
    </lineage>
</organism>
<name>A0A6H0XW51_9PEZI</name>